<gene>
    <name evidence="1" type="ORF">KUF71_018170</name>
</gene>
<reference evidence="1" key="1">
    <citation type="submission" date="2021-07" db="EMBL/GenBank/DDBJ databases">
        <authorList>
            <person name="Catto M.A."/>
            <person name="Jacobson A."/>
            <person name="Kennedy G."/>
            <person name="Labadie P."/>
            <person name="Hunt B.G."/>
            <person name="Srinivasan R."/>
        </authorList>
    </citation>
    <scope>NUCLEOTIDE SEQUENCE</scope>
    <source>
        <strain evidence="1">PL_HMW_Pooled</strain>
        <tissue evidence="1">Head</tissue>
    </source>
</reference>
<keyword evidence="2" id="KW-1185">Reference proteome</keyword>
<accession>A0AAE1L4X4</accession>
<reference evidence="1" key="2">
    <citation type="journal article" date="2023" name="BMC Genomics">
        <title>Pest status, molecular evolution, and epigenetic factors derived from the genome assembly of Frankliniella fusca, a thysanopteran phytovirus vector.</title>
        <authorList>
            <person name="Catto M.A."/>
            <person name="Labadie P.E."/>
            <person name="Jacobson A.L."/>
            <person name="Kennedy G.G."/>
            <person name="Srinivasan R."/>
            <person name="Hunt B.G."/>
        </authorList>
    </citation>
    <scope>NUCLEOTIDE SEQUENCE</scope>
    <source>
        <strain evidence="1">PL_HMW_Pooled</strain>
    </source>
</reference>
<organism evidence="1 2">
    <name type="scientific">Frankliniella fusca</name>
    <dbReference type="NCBI Taxonomy" id="407009"/>
    <lineage>
        <taxon>Eukaryota</taxon>
        <taxon>Metazoa</taxon>
        <taxon>Ecdysozoa</taxon>
        <taxon>Arthropoda</taxon>
        <taxon>Hexapoda</taxon>
        <taxon>Insecta</taxon>
        <taxon>Pterygota</taxon>
        <taxon>Neoptera</taxon>
        <taxon>Paraneoptera</taxon>
        <taxon>Thysanoptera</taxon>
        <taxon>Terebrantia</taxon>
        <taxon>Thripoidea</taxon>
        <taxon>Thripidae</taxon>
        <taxon>Frankliniella</taxon>
    </lineage>
</organism>
<comment type="caution">
    <text evidence="1">The sequence shown here is derived from an EMBL/GenBank/DDBJ whole genome shotgun (WGS) entry which is preliminary data.</text>
</comment>
<name>A0AAE1L4X4_9NEOP</name>
<dbReference type="EMBL" id="JAHWGI010000007">
    <property type="protein sequence ID" value="KAK3907341.1"/>
    <property type="molecule type" value="Genomic_DNA"/>
</dbReference>
<keyword evidence="1" id="KW-0436">Ligase</keyword>
<dbReference type="AlphaFoldDB" id="A0AAE1L4X4"/>
<sequence length="86" mass="9512">MRVHSTHKYSPAELLYGRRLVLPADLSLGPPPAALDRQGSSGYPSDLREVLRDLHYEVAKNLRSASNAMKIRYDNKAKITAYSAAA</sequence>
<dbReference type="Proteomes" id="UP001219518">
    <property type="component" value="Unassembled WGS sequence"/>
</dbReference>
<evidence type="ECO:0000313" key="2">
    <source>
        <dbReference type="Proteomes" id="UP001219518"/>
    </source>
</evidence>
<protein>
    <submittedName>
        <fullName evidence="1">Arginine--tRNA ligase</fullName>
    </submittedName>
</protein>
<dbReference type="GO" id="GO:0016874">
    <property type="term" value="F:ligase activity"/>
    <property type="evidence" value="ECO:0007669"/>
    <property type="project" value="UniProtKB-KW"/>
</dbReference>
<evidence type="ECO:0000313" key="1">
    <source>
        <dbReference type="EMBL" id="KAK3907341.1"/>
    </source>
</evidence>
<proteinExistence type="predicted"/>